<feature type="compositionally biased region" description="Basic and acidic residues" evidence="1">
    <location>
        <begin position="7"/>
        <end position="32"/>
    </location>
</feature>
<name>A0A382F7D1_9ZZZZ</name>
<evidence type="ECO:0000313" key="2">
    <source>
        <dbReference type="EMBL" id="SVB58956.1"/>
    </source>
</evidence>
<reference evidence="2" key="1">
    <citation type="submission" date="2018-05" db="EMBL/GenBank/DDBJ databases">
        <authorList>
            <person name="Lanie J.A."/>
            <person name="Ng W.-L."/>
            <person name="Kazmierczak K.M."/>
            <person name="Andrzejewski T.M."/>
            <person name="Davidsen T.M."/>
            <person name="Wayne K.J."/>
            <person name="Tettelin H."/>
            <person name="Glass J.I."/>
            <person name="Rusch D."/>
            <person name="Podicherti R."/>
            <person name="Tsui H.-C.T."/>
            <person name="Winkler M.E."/>
        </authorList>
    </citation>
    <scope>NUCLEOTIDE SEQUENCE</scope>
</reference>
<proteinExistence type="predicted"/>
<dbReference type="EMBL" id="UINC01048436">
    <property type="protein sequence ID" value="SVB58956.1"/>
    <property type="molecule type" value="Genomic_DNA"/>
</dbReference>
<sequence>MTTIHTESADHFKGHSAHIDHGIEHGDTDFFHEFSPSGRLEGPVGK</sequence>
<gene>
    <name evidence="2" type="ORF">METZ01_LOCUS211810</name>
</gene>
<accession>A0A382F7D1</accession>
<dbReference type="AlphaFoldDB" id="A0A382F7D1"/>
<organism evidence="2">
    <name type="scientific">marine metagenome</name>
    <dbReference type="NCBI Taxonomy" id="408172"/>
    <lineage>
        <taxon>unclassified sequences</taxon>
        <taxon>metagenomes</taxon>
        <taxon>ecological metagenomes</taxon>
    </lineage>
</organism>
<evidence type="ECO:0000256" key="1">
    <source>
        <dbReference type="SAM" id="MobiDB-lite"/>
    </source>
</evidence>
<protein>
    <submittedName>
        <fullName evidence="2">Uncharacterized protein</fullName>
    </submittedName>
</protein>
<feature type="region of interest" description="Disordered" evidence="1">
    <location>
        <begin position="1"/>
        <end position="46"/>
    </location>
</feature>